<feature type="domain" description="DUF218" evidence="2">
    <location>
        <begin position="81"/>
        <end position="242"/>
    </location>
</feature>
<feature type="transmembrane region" description="Helical" evidence="1">
    <location>
        <begin position="12"/>
        <end position="32"/>
    </location>
</feature>
<dbReference type="CDD" id="cd06259">
    <property type="entry name" value="YdcF-like"/>
    <property type="match status" value="1"/>
</dbReference>
<dbReference type="InterPro" id="IPR003848">
    <property type="entry name" value="DUF218"/>
</dbReference>
<keyword evidence="1" id="KW-1133">Transmembrane helix</keyword>
<reference evidence="4" key="1">
    <citation type="journal article" date="2019" name="Int. J. Syst. Evol. Microbiol.">
        <title>The Global Catalogue of Microorganisms (GCM) 10K type strain sequencing project: providing services to taxonomists for standard genome sequencing and annotation.</title>
        <authorList>
            <consortium name="The Broad Institute Genomics Platform"/>
            <consortium name="The Broad Institute Genome Sequencing Center for Infectious Disease"/>
            <person name="Wu L."/>
            <person name="Ma J."/>
        </authorList>
    </citation>
    <scope>NUCLEOTIDE SEQUENCE [LARGE SCALE GENOMIC DNA]</scope>
    <source>
        <strain evidence="4">NBRC 104970</strain>
    </source>
</reference>
<protein>
    <submittedName>
        <fullName evidence="3">Membrane protein</fullName>
    </submittedName>
</protein>
<dbReference type="PANTHER" id="PTHR30336">
    <property type="entry name" value="INNER MEMBRANE PROTEIN, PROBABLE PERMEASE"/>
    <property type="match status" value="1"/>
</dbReference>
<gene>
    <name evidence="3" type="ORF">GCM10007860_03740</name>
</gene>
<evidence type="ECO:0000256" key="1">
    <source>
        <dbReference type="SAM" id="Phobius"/>
    </source>
</evidence>
<proteinExistence type="predicted"/>
<evidence type="ECO:0000313" key="3">
    <source>
        <dbReference type="EMBL" id="GLS03231.1"/>
    </source>
</evidence>
<accession>A0ABQ6BMY1</accession>
<dbReference type="InterPro" id="IPR014729">
    <property type="entry name" value="Rossmann-like_a/b/a_fold"/>
</dbReference>
<comment type="caution">
    <text evidence="3">The sequence shown here is derived from an EMBL/GenBank/DDBJ whole genome shotgun (WGS) entry which is preliminary data.</text>
</comment>
<dbReference type="Pfam" id="PF02698">
    <property type="entry name" value="DUF218"/>
    <property type="match status" value="1"/>
</dbReference>
<dbReference type="Proteomes" id="UP001156836">
    <property type="component" value="Unassembled WGS sequence"/>
</dbReference>
<dbReference type="PANTHER" id="PTHR30336:SF4">
    <property type="entry name" value="ENVELOPE BIOGENESIS FACTOR ELYC"/>
    <property type="match status" value="1"/>
</dbReference>
<feature type="transmembrane region" description="Helical" evidence="1">
    <location>
        <begin position="41"/>
        <end position="64"/>
    </location>
</feature>
<keyword evidence="1" id="KW-0472">Membrane</keyword>
<sequence length="251" mass="27120">MIATSVLLKNAIGSLLLPPGVLIAALLLAWLLRRRLPRGSAWLFGCTLAAFYLLSTPWCSTWLLQGLEPPPPTPAALAQVDALVVLGGGKRWHALDQPGGEALNNPTLTRIRYGAQLARRLGKPLLVSGGAPKGGIAEAVLMREALEREFGVPVRWVETRSADTADNATETARLLLPAHRRVALVSQAWHLPRATRAFASAGFEVVPAGTDYASPEPSTLLALLPNATALWQSRIALHEWLGLLWHRLRGQ</sequence>
<dbReference type="RefSeq" id="WP_018747853.1">
    <property type="nucleotide sequence ID" value="NZ_BSOZ01000003.1"/>
</dbReference>
<dbReference type="EMBL" id="BSOZ01000003">
    <property type="protein sequence ID" value="GLS03231.1"/>
    <property type="molecule type" value="Genomic_DNA"/>
</dbReference>
<evidence type="ECO:0000313" key="4">
    <source>
        <dbReference type="Proteomes" id="UP001156836"/>
    </source>
</evidence>
<organism evidence="3 4">
    <name type="scientific">Chitiniphilus shinanonensis</name>
    <dbReference type="NCBI Taxonomy" id="553088"/>
    <lineage>
        <taxon>Bacteria</taxon>
        <taxon>Pseudomonadati</taxon>
        <taxon>Pseudomonadota</taxon>
        <taxon>Betaproteobacteria</taxon>
        <taxon>Neisseriales</taxon>
        <taxon>Chitinibacteraceae</taxon>
        <taxon>Chitiniphilus</taxon>
    </lineage>
</organism>
<name>A0ABQ6BMY1_9NEIS</name>
<keyword evidence="1" id="KW-0812">Transmembrane</keyword>
<dbReference type="InterPro" id="IPR051599">
    <property type="entry name" value="Cell_Envelope_Assoc"/>
</dbReference>
<evidence type="ECO:0000259" key="2">
    <source>
        <dbReference type="Pfam" id="PF02698"/>
    </source>
</evidence>
<keyword evidence="4" id="KW-1185">Reference proteome</keyword>
<dbReference type="Gene3D" id="3.40.50.620">
    <property type="entry name" value="HUPs"/>
    <property type="match status" value="1"/>
</dbReference>